<evidence type="ECO:0000259" key="3">
    <source>
        <dbReference type="Pfam" id="PF01370"/>
    </source>
</evidence>
<gene>
    <name evidence="4" type="ORF">SAMN02744124_02479</name>
</gene>
<dbReference type="RefSeq" id="WP_016313986.1">
    <property type="nucleotide sequence ID" value="NZ_FXAE01000024.1"/>
</dbReference>
<dbReference type="Gene3D" id="3.40.50.720">
    <property type="entry name" value="NAD(P)-binding Rossmann-like Domain"/>
    <property type="match status" value="1"/>
</dbReference>
<organism evidence="4 5">
    <name type="scientific">Paenibacillus barengoltzii J12</name>
    <dbReference type="NCBI Taxonomy" id="935846"/>
    <lineage>
        <taxon>Bacteria</taxon>
        <taxon>Bacillati</taxon>
        <taxon>Bacillota</taxon>
        <taxon>Bacilli</taxon>
        <taxon>Bacillales</taxon>
        <taxon>Paenibacillaceae</taxon>
        <taxon>Paenibacillus</taxon>
    </lineage>
</organism>
<evidence type="ECO:0000313" key="5">
    <source>
        <dbReference type="Proteomes" id="UP000192939"/>
    </source>
</evidence>
<comment type="similarity">
    <text evidence="1">Belongs to the NAD(P)-dependent epimerase/dehydratase family.</text>
</comment>
<accession>A0ABY1LYD6</accession>
<reference evidence="4 5" key="1">
    <citation type="submission" date="2017-04" db="EMBL/GenBank/DDBJ databases">
        <authorList>
            <person name="Varghese N."/>
            <person name="Submissions S."/>
        </authorList>
    </citation>
    <scope>NUCLEOTIDE SEQUENCE [LARGE SCALE GENOMIC DNA]</scope>
    <source>
        <strain evidence="4 5">J12</strain>
    </source>
</reference>
<evidence type="ECO:0000256" key="1">
    <source>
        <dbReference type="ARBA" id="ARBA00007637"/>
    </source>
</evidence>
<name>A0ABY1LYD6_9BACL</name>
<dbReference type="InterPro" id="IPR001509">
    <property type="entry name" value="Epimerase_deHydtase"/>
</dbReference>
<feature type="region of interest" description="Disordered" evidence="2">
    <location>
        <begin position="448"/>
        <end position="471"/>
    </location>
</feature>
<feature type="compositionally biased region" description="Polar residues" evidence="2">
    <location>
        <begin position="462"/>
        <end position="471"/>
    </location>
</feature>
<dbReference type="SUPFAM" id="SSF51735">
    <property type="entry name" value="NAD(P)-binding Rossmann-fold domains"/>
    <property type="match status" value="1"/>
</dbReference>
<proteinExistence type="inferred from homology"/>
<dbReference type="Pfam" id="PF01370">
    <property type="entry name" value="Epimerase"/>
    <property type="match status" value="1"/>
</dbReference>
<comment type="caution">
    <text evidence="4">The sequence shown here is derived from an EMBL/GenBank/DDBJ whole genome shotgun (WGS) entry which is preliminary data.</text>
</comment>
<dbReference type="Proteomes" id="UP000192939">
    <property type="component" value="Unassembled WGS sequence"/>
</dbReference>
<keyword evidence="5" id="KW-1185">Reference proteome</keyword>
<evidence type="ECO:0000313" key="4">
    <source>
        <dbReference type="EMBL" id="SMF33268.1"/>
    </source>
</evidence>
<dbReference type="InterPro" id="IPR036291">
    <property type="entry name" value="NAD(P)-bd_dom_sf"/>
</dbReference>
<sequence>MKVLITGGYGFIGSFVAERFLREGHQVVIIDNISTGNVNNIKFPHTSYILDVESPNCEAVFEQHEIDAVIHLAAQVDIVTSVENPYADTKSNILGLTNMLQLSAKYHVRKFIFASSAAVYGTTQEMPLSESYLCKPVSPYGINKLLGEYYCEKWKELYDLSTLCFRFANVYGPRQGTIGEGGVVSIFMERVRDGKELVIYGTGEQTRDFIYVEDVAEAIFLAAGTEHSGVMNLSTCTENSINTLIEILSELHPSLPSIIRVNSRPGDIYRSVLNNELLRSTINWTPKYSFKEGLIQTYEWFMRESQSLTKKKKTSTNSSTLYNDEQIQNELLGSALSRNIRSLYLSQNELYLEGTPVLKPEIFTAVIHSRIQAKMKFDTDYVLLAITSEVRDNEQLLHAVDRTLRENDYIGLSETGTPQILLSNVSLNDAGIVIERLARQGVVAEFISGTNPTKGDSKQRNDGANNTVQMG</sequence>
<dbReference type="GeneID" id="43347291"/>
<dbReference type="Gene3D" id="3.90.25.10">
    <property type="entry name" value="UDP-galactose 4-epimerase, domain 1"/>
    <property type="match status" value="1"/>
</dbReference>
<dbReference type="PANTHER" id="PTHR43000">
    <property type="entry name" value="DTDP-D-GLUCOSE 4,6-DEHYDRATASE-RELATED"/>
    <property type="match status" value="1"/>
</dbReference>
<evidence type="ECO:0000256" key="2">
    <source>
        <dbReference type="SAM" id="MobiDB-lite"/>
    </source>
</evidence>
<feature type="domain" description="NAD-dependent epimerase/dehydratase" evidence="3">
    <location>
        <begin position="3"/>
        <end position="232"/>
    </location>
</feature>
<protein>
    <submittedName>
        <fullName evidence="4">Nucleoside-diphosphate-sugar epimerase</fullName>
    </submittedName>
</protein>
<dbReference type="EMBL" id="FXAE01000024">
    <property type="protein sequence ID" value="SMF33268.1"/>
    <property type="molecule type" value="Genomic_DNA"/>
</dbReference>